<evidence type="ECO:0008006" key="3">
    <source>
        <dbReference type="Google" id="ProtNLM"/>
    </source>
</evidence>
<evidence type="ECO:0000313" key="2">
    <source>
        <dbReference type="Proteomes" id="UP000252081"/>
    </source>
</evidence>
<keyword evidence="2" id="KW-1185">Reference proteome</keyword>
<name>A0A366KW08_9SPHI</name>
<gene>
    <name evidence="1" type="ORF">DRW42_15210</name>
</gene>
<evidence type="ECO:0000313" key="1">
    <source>
        <dbReference type="EMBL" id="RBQ05845.1"/>
    </source>
</evidence>
<reference evidence="1 2" key="1">
    <citation type="submission" date="2018-07" db="EMBL/GenBank/DDBJ databases">
        <title>A draft genome of a endophytic bacteria, a new species of Pedobacter.</title>
        <authorList>
            <person name="Zhang Z.D."/>
            <person name="Chen Z.J."/>
        </authorList>
    </citation>
    <scope>NUCLEOTIDE SEQUENCE [LARGE SCALE GENOMIC DNA]</scope>
    <source>
        <strain evidence="1 2">RS10</strain>
    </source>
</reference>
<dbReference type="Proteomes" id="UP000252081">
    <property type="component" value="Unassembled WGS sequence"/>
</dbReference>
<dbReference type="AlphaFoldDB" id="A0A366KW08"/>
<protein>
    <recommendedName>
        <fullName evidence="3">Lipoprotein</fullName>
    </recommendedName>
</protein>
<comment type="caution">
    <text evidence="1">The sequence shown here is derived from an EMBL/GenBank/DDBJ whole genome shotgun (WGS) entry which is preliminary data.</text>
</comment>
<organism evidence="1 2">
    <name type="scientific">Pedobacter miscanthi</name>
    <dbReference type="NCBI Taxonomy" id="2259170"/>
    <lineage>
        <taxon>Bacteria</taxon>
        <taxon>Pseudomonadati</taxon>
        <taxon>Bacteroidota</taxon>
        <taxon>Sphingobacteriia</taxon>
        <taxon>Sphingobacteriales</taxon>
        <taxon>Sphingobacteriaceae</taxon>
        <taxon>Pedobacter</taxon>
    </lineage>
</organism>
<dbReference type="EMBL" id="QNQU01000012">
    <property type="protein sequence ID" value="RBQ05845.1"/>
    <property type="molecule type" value="Genomic_DNA"/>
</dbReference>
<proteinExistence type="predicted"/>
<dbReference type="PROSITE" id="PS51257">
    <property type="entry name" value="PROKAR_LIPOPROTEIN"/>
    <property type="match status" value="1"/>
</dbReference>
<dbReference type="OrthoDB" id="9965350at2"/>
<dbReference type="RefSeq" id="WP_113949683.1">
    <property type="nucleotide sequence ID" value="NZ_QNQU01000012.1"/>
</dbReference>
<sequence length="221" mass="25631">MKSTLTVMICLLFTSCNFFKKSPEDRYREKMENATDEELMNEIIGKPLMYEVVNYDYISQRKRKLDGKIMWSSSQLNNYTIYRNAQTGGLLPTSKEEGDKLGYEKLGVSSGAVVQVIFTKGSIYIEKFGRLNGSYEQGKYANADGTIKLEFYKYIEAGFGNLKTRTMRDIDFIRDNPVRNCALMGIKYYRFDQISNKKVVVHYYLKTLTDPGYFHKDSNEK</sequence>
<accession>A0A366KW08</accession>